<dbReference type="SUPFAM" id="SSF50978">
    <property type="entry name" value="WD40 repeat-like"/>
    <property type="match status" value="1"/>
</dbReference>
<evidence type="ECO:0000256" key="1">
    <source>
        <dbReference type="ARBA" id="ARBA00022574"/>
    </source>
</evidence>
<dbReference type="InterPro" id="IPR000009">
    <property type="entry name" value="PP2A_PR55"/>
</dbReference>
<proteinExistence type="predicted"/>
<dbReference type="PANTHER" id="PTHR11871">
    <property type="entry name" value="PROTEIN PHOSPHATASE PP2A REGULATORY SUBUNIT B"/>
    <property type="match status" value="1"/>
</dbReference>
<gene>
    <name evidence="3" type="ORF">AAJ76_3000129339</name>
</gene>
<dbReference type="GO" id="GO:0019888">
    <property type="term" value="F:protein phosphatase regulator activity"/>
    <property type="evidence" value="ECO:0007669"/>
    <property type="project" value="InterPro"/>
</dbReference>
<dbReference type="GeneID" id="36319969"/>
<dbReference type="GO" id="GO:0000159">
    <property type="term" value="C:protein phosphatase type 2A complex"/>
    <property type="evidence" value="ECO:0007669"/>
    <property type="project" value="InterPro"/>
</dbReference>
<dbReference type="VEuPathDB" id="MicrosporidiaDB:NCER_101119"/>
<dbReference type="Proteomes" id="UP000034350">
    <property type="component" value="Unassembled WGS sequence"/>
</dbReference>
<dbReference type="VEuPathDB" id="MicrosporidiaDB:G9O61_00g016030"/>
<keyword evidence="1" id="KW-0853">WD repeat</keyword>
<dbReference type="AlphaFoldDB" id="A0A0F9WGN8"/>
<accession>A0A0F9WGN8</accession>
<dbReference type="Gene3D" id="2.130.10.10">
    <property type="entry name" value="YVTN repeat-like/Quinoprotein amine dehydrogenase"/>
    <property type="match status" value="1"/>
</dbReference>
<organism evidence="3 4">
    <name type="scientific">Vairimorpha ceranae</name>
    <dbReference type="NCBI Taxonomy" id="40302"/>
    <lineage>
        <taxon>Eukaryota</taxon>
        <taxon>Fungi</taxon>
        <taxon>Fungi incertae sedis</taxon>
        <taxon>Microsporidia</taxon>
        <taxon>Nosematidae</taxon>
        <taxon>Vairimorpha</taxon>
    </lineage>
</organism>
<reference evidence="3 4" key="1">
    <citation type="journal article" date="2015" name="Environ. Microbiol.">
        <title>Genome analyses suggest the presence of polyploidy and recent human-driven expansions in eight global populations of the honeybee pathogen Nosema ceranae.</title>
        <authorList>
            <person name="Pelin A."/>
            <person name="Selman M."/>
            <person name="Aris-Brosou S."/>
            <person name="Farinelli L."/>
            <person name="Corradi N."/>
        </authorList>
    </citation>
    <scope>NUCLEOTIDE SEQUENCE [LARGE SCALE GENOMIC DNA]</scope>
    <source>
        <strain evidence="3 4">PA08 1199</strain>
    </source>
</reference>
<dbReference type="OrthoDB" id="6274823at2759"/>
<dbReference type="InterPro" id="IPR036322">
    <property type="entry name" value="WD40_repeat_dom_sf"/>
</dbReference>
<keyword evidence="2" id="KW-0677">Repeat</keyword>
<dbReference type="InterPro" id="IPR015943">
    <property type="entry name" value="WD40/YVTN_repeat-like_dom_sf"/>
</dbReference>
<evidence type="ECO:0000313" key="3">
    <source>
        <dbReference type="EMBL" id="KKO76461.1"/>
    </source>
</evidence>
<keyword evidence="4" id="KW-1185">Reference proteome</keyword>
<dbReference type="RefSeq" id="XP_024332203.1">
    <property type="nucleotide sequence ID" value="XM_024475038.1"/>
</dbReference>
<sequence length="361" mass="41265">MWINRNKITISQSSRKSKSEISNVLYKKHLYIGTESGTVECYSPAKIYETEYFQKKIDYLESCDIQAKITAFDFMETGGITTTTFVSNERNIRVFDVRNNLSTIDNINNVPGGTYSHELVKEFTNIHAYICNSISLNNDNQFFISSDYLAINLWRPDRLEGCYNLLNIKPLKNTDLVYVINTCKFSPYLNTIFGYSTTNGEITFNDLRESSKSSKILKILSKDSEIKDAAFKPISDFSFVNDNLVVNRSLNNVALIDLRNVEKDIFKVTVSEKISTNPGILDSDAIYEKFKIAENGKYAFTGTFDNKVYCINLQTGEKEVVVLDIKHRSNELNKTKFVAAKENGFFVSYGNVIYEYIDENL</sequence>
<dbReference type="VEuPathDB" id="MicrosporidiaDB:AAJ76_3000129339"/>
<protein>
    <submittedName>
        <fullName evidence="3">Protein phosphatase pp2a regulatory subunit b</fullName>
    </submittedName>
</protein>
<name>A0A0F9WGN8_9MICR</name>
<dbReference type="EMBL" id="JPQZ01000003">
    <property type="protein sequence ID" value="KKO76461.1"/>
    <property type="molecule type" value="Genomic_DNA"/>
</dbReference>
<comment type="caution">
    <text evidence="3">The sequence shown here is derived from an EMBL/GenBank/DDBJ whole genome shotgun (WGS) entry which is preliminary data.</text>
</comment>
<evidence type="ECO:0000256" key="2">
    <source>
        <dbReference type="ARBA" id="ARBA00022737"/>
    </source>
</evidence>
<evidence type="ECO:0000313" key="4">
    <source>
        <dbReference type="Proteomes" id="UP000034350"/>
    </source>
</evidence>